<organism evidence="4 5">
    <name type="scientific">Magallana gigas</name>
    <name type="common">Pacific oyster</name>
    <name type="synonym">Crassostrea gigas</name>
    <dbReference type="NCBI Taxonomy" id="29159"/>
    <lineage>
        <taxon>Eukaryota</taxon>
        <taxon>Metazoa</taxon>
        <taxon>Spiralia</taxon>
        <taxon>Lophotrochozoa</taxon>
        <taxon>Mollusca</taxon>
        <taxon>Bivalvia</taxon>
        <taxon>Autobranchia</taxon>
        <taxon>Pteriomorphia</taxon>
        <taxon>Ostreida</taxon>
        <taxon>Ostreoidea</taxon>
        <taxon>Ostreidae</taxon>
        <taxon>Magallana</taxon>
    </lineage>
</organism>
<dbReference type="InterPro" id="IPR003609">
    <property type="entry name" value="Pan_app"/>
</dbReference>
<sequence>MQLILIIGYLVSQSSATTPITAKVTLHTSTATWNEAHSFCLSVNQSLLTADTQERRDALLYFFHKEPWQSVKDLRFWTGLHATIPDTGSTLKWASSCQQPTMAVLGLSVSSSHQYCGYISLENTREIKFGTSDCVLSKKKFLCQELQNHCLYDVIPRAFGNIVASHHLTNGSVSECQSECERFVSNNGHRCLGFNFNDVTQTCGLMTGENLFRLDKHHRPSPVHRLFIRRCEIQANLQTSGTEARQDFSCSLRPVSRCVDVRRFCNNAHGKLETDSERCECRLQKVTQTINLTEKIEKIVENIRIPPKNTSIAIRQKISVTDSRISSCGIGIVAITIMSAIFGAIVMMDLNTVRLHLTGHLNGKYQKRLRI</sequence>
<evidence type="ECO:0000313" key="4">
    <source>
        <dbReference type="EnsemblMetazoa" id="G26192.1:cds"/>
    </source>
</evidence>
<dbReference type="AlphaFoldDB" id="A0A8W8L2X9"/>
<accession>A0A8W8L2X9</accession>
<dbReference type="InterPro" id="IPR016187">
    <property type="entry name" value="CTDL_fold"/>
</dbReference>
<reference evidence="4" key="1">
    <citation type="submission" date="2022-08" db="UniProtKB">
        <authorList>
            <consortium name="EnsemblMetazoa"/>
        </authorList>
    </citation>
    <scope>IDENTIFICATION</scope>
    <source>
        <strain evidence="4">05x7-T-G4-1.051#20</strain>
    </source>
</reference>
<keyword evidence="1" id="KW-0812">Transmembrane</keyword>
<keyword evidence="2" id="KW-0732">Signal</keyword>
<name>A0A8W8L2X9_MAGGI</name>
<evidence type="ECO:0000256" key="1">
    <source>
        <dbReference type="SAM" id="Phobius"/>
    </source>
</evidence>
<dbReference type="Proteomes" id="UP000005408">
    <property type="component" value="Unassembled WGS sequence"/>
</dbReference>
<dbReference type="CDD" id="cd00037">
    <property type="entry name" value="CLECT"/>
    <property type="match status" value="1"/>
</dbReference>
<dbReference type="PROSITE" id="PS50948">
    <property type="entry name" value="PAN"/>
    <property type="match status" value="1"/>
</dbReference>
<keyword evidence="5" id="KW-1185">Reference proteome</keyword>
<keyword evidence="1" id="KW-1133">Transmembrane helix</keyword>
<feature type="chain" id="PRO_5036499433" description="Apple domain-containing protein" evidence="2">
    <location>
        <begin position="17"/>
        <end position="371"/>
    </location>
</feature>
<dbReference type="Pfam" id="PF00024">
    <property type="entry name" value="PAN_1"/>
    <property type="match status" value="1"/>
</dbReference>
<evidence type="ECO:0000256" key="2">
    <source>
        <dbReference type="SAM" id="SignalP"/>
    </source>
</evidence>
<feature type="signal peptide" evidence="2">
    <location>
        <begin position="1"/>
        <end position="16"/>
    </location>
</feature>
<dbReference type="SUPFAM" id="SSF57414">
    <property type="entry name" value="Hairpin loop containing domain-like"/>
    <property type="match status" value="1"/>
</dbReference>
<feature type="domain" description="Apple" evidence="3">
    <location>
        <begin position="143"/>
        <end position="231"/>
    </location>
</feature>
<protein>
    <recommendedName>
        <fullName evidence="3">Apple domain-containing protein</fullName>
    </recommendedName>
</protein>
<evidence type="ECO:0000313" key="5">
    <source>
        <dbReference type="Proteomes" id="UP000005408"/>
    </source>
</evidence>
<dbReference type="EnsemblMetazoa" id="G26192.1">
    <property type="protein sequence ID" value="G26192.1:cds"/>
    <property type="gene ID" value="G26192"/>
</dbReference>
<dbReference type="InterPro" id="IPR016186">
    <property type="entry name" value="C-type_lectin-like/link_sf"/>
</dbReference>
<dbReference type="Gene3D" id="3.10.100.10">
    <property type="entry name" value="Mannose-Binding Protein A, subunit A"/>
    <property type="match status" value="1"/>
</dbReference>
<keyword evidence="1" id="KW-0472">Membrane</keyword>
<evidence type="ECO:0000259" key="3">
    <source>
        <dbReference type="PROSITE" id="PS50948"/>
    </source>
</evidence>
<proteinExistence type="predicted"/>
<dbReference type="SUPFAM" id="SSF56436">
    <property type="entry name" value="C-type lectin-like"/>
    <property type="match status" value="1"/>
</dbReference>
<feature type="transmembrane region" description="Helical" evidence="1">
    <location>
        <begin position="329"/>
        <end position="348"/>
    </location>
</feature>